<dbReference type="InterPro" id="IPR005162">
    <property type="entry name" value="Retrotrans_gag_dom"/>
</dbReference>
<dbReference type="PANTHER" id="PTHR37610:SF81">
    <property type="entry name" value="RETROTRANSPOSON COPIA-LIKE N-TERMINAL DOMAIN-CONTAINING PROTEIN"/>
    <property type="match status" value="1"/>
</dbReference>
<evidence type="ECO:0000313" key="3">
    <source>
        <dbReference type="EMBL" id="KAB5520185.1"/>
    </source>
</evidence>
<name>A0A5N5JSQ2_9ROSI</name>
<feature type="domain" description="Retrotransposon gag" evidence="1">
    <location>
        <begin position="57"/>
        <end position="163"/>
    </location>
</feature>
<evidence type="ECO:0000259" key="1">
    <source>
        <dbReference type="Pfam" id="PF03732"/>
    </source>
</evidence>
<dbReference type="Pfam" id="PF14244">
    <property type="entry name" value="Retrotran_gag_3"/>
    <property type="match status" value="1"/>
</dbReference>
<reference evidence="4" key="1">
    <citation type="journal article" date="2019" name="Gigascience">
        <title>De novo genome assembly of the endangered Acer yangbiense, a plant species with extremely small populations endemic to Yunnan Province, China.</title>
        <authorList>
            <person name="Yang J."/>
            <person name="Wariss H.M."/>
            <person name="Tao L."/>
            <person name="Zhang R."/>
            <person name="Yun Q."/>
            <person name="Hollingsworth P."/>
            <person name="Dao Z."/>
            <person name="Luo G."/>
            <person name="Guo H."/>
            <person name="Ma Y."/>
            <person name="Sun W."/>
        </authorList>
    </citation>
    <scope>NUCLEOTIDE SEQUENCE [LARGE SCALE GENOMIC DNA]</scope>
    <source>
        <strain evidence="4">cv. br00</strain>
    </source>
</reference>
<proteinExistence type="predicted"/>
<dbReference type="Pfam" id="PF03732">
    <property type="entry name" value="Retrotrans_gag"/>
    <property type="match status" value="1"/>
</dbReference>
<accession>A0A5N5JSQ2</accession>
<keyword evidence="4" id="KW-1185">Reference proteome</keyword>
<evidence type="ECO:0000313" key="4">
    <source>
        <dbReference type="Proteomes" id="UP000326939"/>
    </source>
</evidence>
<dbReference type="AlphaFoldDB" id="A0A5N5JSQ2"/>
<evidence type="ECO:0008006" key="5">
    <source>
        <dbReference type="Google" id="ProtNLM"/>
    </source>
</evidence>
<protein>
    <recommendedName>
        <fullName evidence="5">Retrotransposon Copia-like N-terminal domain-containing protein</fullName>
    </recommendedName>
</protein>
<evidence type="ECO:0000259" key="2">
    <source>
        <dbReference type="Pfam" id="PF14244"/>
    </source>
</evidence>
<feature type="domain" description="Retrotransposon Copia-like N-terminal" evidence="2">
    <location>
        <begin position="1"/>
        <end position="39"/>
    </location>
</feature>
<dbReference type="PANTHER" id="PTHR37610">
    <property type="entry name" value="CCHC-TYPE DOMAIN-CONTAINING PROTEIN"/>
    <property type="match status" value="1"/>
</dbReference>
<sequence length="341" mass="38362">MIVSKQLNGENYNTWRRAMMMALSAKNKLSFVDGTLPRPSNLYDAQGLAWTRCNNMVLSWLLNSVSTEIANSIIYIDDASEIWKDLQDRFSQHNGPRIFQLKKSIASLCQENNSVSTYFTTMKGLWDELANHQPLPACTCGALKTVMSYHHQQHVYQFLMGLNESYSPVRGQILLMDPLPSINKVFSLIIQDERQRMISSPSPSFNQNTIALFTKAISSSRFAGSKFPTRKDRPTCSHYGISGHTVDKCYRVHGFPPGYKFTKGKNAFPSAQQVSGVSESPQLPITYEQCQQLLKMLKPEVTEHDSSINQVSSFVSKDSELTMQGEGYTSAGDCVPKTHLY</sequence>
<dbReference type="Proteomes" id="UP000326939">
    <property type="component" value="Chromosome 16"/>
</dbReference>
<comment type="caution">
    <text evidence="3">The sequence shown here is derived from an EMBL/GenBank/DDBJ whole genome shotgun (WGS) entry which is preliminary data.</text>
</comment>
<organism evidence="3 4">
    <name type="scientific">Salix brachista</name>
    <dbReference type="NCBI Taxonomy" id="2182728"/>
    <lineage>
        <taxon>Eukaryota</taxon>
        <taxon>Viridiplantae</taxon>
        <taxon>Streptophyta</taxon>
        <taxon>Embryophyta</taxon>
        <taxon>Tracheophyta</taxon>
        <taxon>Spermatophyta</taxon>
        <taxon>Magnoliopsida</taxon>
        <taxon>eudicotyledons</taxon>
        <taxon>Gunneridae</taxon>
        <taxon>Pentapetalae</taxon>
        <taxon>rosids</taxon>
        <taxon>fabids</taxon>
        <taxon>Malpighiales</taxon>
        <taxon>Salicaceae</taxon>
        <taxon>Saliceae</taxon>
        <taxon>Salix</taxon>
    </lineage>
</organism>
<dbReference type="InterPro" id="IPR029472">
    <property type="entry name" value="Copia-like_N"/>
</dbReference>
<dbReference type="EMBL" id="VDCV01000016">
    <property type="protein sequence ID" value="KAB5520185.1"/>
    <property type="molecule type" value="Genomic_DNA"/>
</dbReference>
<gene>
    <name evidence="3" type="ORF">DKX38_024504</name>
</gene>